<evidence type="ECO:0000256" key="1">
    <source>
        <dbReference type="ARBA" id="ARBA00004167"/>
    </source>
</evidence>
<evidence type="ECO:0000256" key="3">
    <source>
        <dbReference type="ARBA" id="ARBA00022723"/>
    </source>
</evidence>
<dbReference type="InterPro" id="IPR013083">
    <property type="entry name" value="Znf_RING/FYVE/PHD"/>
</dbReference>
<feature type="transmembrane region" description="Helical" evidence="9">
    <location>
        <begin position="126"/>
        <end position="152"/>
    </location>
</feature>
<dbReference type="InterPro" id="IPR011016">
    <property type="entry name" value="Znf_RING-CH"/>
</dbReference>
<dbReference type="InterPro" id="IPR001841">
    <property type="entry name" value="Znf_RING"/>
</dbReference>
<dbReference type="SUPFAM" id="SSF57850">
    <property type="entry name" value="RING/U-box"/>
    <property type="match status" value="1"/>
</dbReference>
<name>A0A7S4IRM6_9EUKA</name>
<keyword evidence="6 9" id="KW-1133">Transmembrane helix</keyword>
<dbReference type="PANTHER" id="PTHR47168">
    <property type="entry name" value="RING ZINC FINGER DOMAIN SUPERFAMILY PROTEIN-RELATED"/>
    <property type="match status" value="1"/>
</dbReference>
<keyword evidence="5" id="KW-0862">Zinc</keyword>
<feature type="domain" description="RING-type" evidence="10">
    <location>
        <begin position="248"/>
        <end position="291"/>
    </location>
</feature>
<evidence type="ECO:0000259" key="10">
    <source>
        <dbReference type="PROSITE" id="PS50089"/>
    </source>
</evidence>
<dbReference type="InterPro" id="IPR051653">
    <property type="entry name" value="E3_ligase_sorting_rcpt"/>
</dbReference>
<evidence type="ECO:0000256" key="2">
    <source>
        <dbReference type="ARBA" id="ARBA00022692"/>
    </source>
</evidence>
<protein>
    <recommendedName>
        <fullName evidence="10">RING-type domain-containing protein</fullName>
    </recommendedName>
</protein>
<dbReference type="PANTHER" id="PTHR47168:SF1">
    <property type="entry name" value="OS02G0798600 PROTEIN"/>
    <property type="match status" value="1"/>
</dbReference>
<sequence>MYTEEMEDDFVDDEVASPPLHNQEHRRSTFTYEESRLIKFVRYTKFSSVCWLVYLIPATIALVFAMFYDTTFSDSCNKYLFTWAFCQTILQICNITTKVSTLFVLSRLPSPPEPEDIELYTESKPFLITAWLNRILYILWIGWFACGTLWVFESLFGDSYCYFGILFDVVLALIILQLLFLAGATFLCFCSTVLLCIRILQILIRISRDEENGLTGFIQAGASKDLIQKHTKSTKFAADLMEEGNAMCAICLEDYEEGEDIRYLPCSEHHHFHGTCVDQWLESRKCCPLCKINIDHESAPESSTQQNLDAIV</sequence>
<dbReference type="Pfam" id="PF13639">
    <property type="entry name" value="zf-RING_2"/>
    <property type="match status" value="1"/>
</dbReference>
<dbReference type="Gene3D" id="3.30.40.10">
    <property type="entry name" value="Zinc/RING finger domain, C3HC4 (zinc finger)"/>
    <property type="match status" value="1"/>
</dbReference>
<dbReference type="EMBL" id="HBKP01023200">
    <property type="protein sequence ID" value="CAE2237657.1"/>
    <property type="molecule type" value="Transcribed_RNA"/>
</dbReference>
<feature type="transmembrane region" description="Helical" evidence="9">
    <location>
        <begin position="164"/>
        <end position="197"/>
    </location>
</feature>
<keyword evidence="2 9" id="KW-0812">Transmembrane</keyword>
<feature type="transmembrane region" description="Helical" evidence="9">
    <location>
        <begin position="46"/>
        <end position="68"/>
    </location>
</feature>
<dbReference type="GO" id="GO:0008270">
    <property type="term" value="F:zinc ion binding"/>
    <property type="evidence" value="ECO:0007669"/>
    <property type="project" value="UniProtKB-KW"/>
</dbReference>
<comment type="subcellular location">
    <subcellularLocation>
        <location evidence="1">Membrane</location>
        <topology evidence="1">Single-pass membrane protein</topology>
    </subcellularLocation>
</comment>
<gene>
    <name evidence="11" type="ORF">VSP0166_LOCUS16161</name>
</gene>
<dbReference type="PROSITE" id="PS50089">
    <property type="entry name" value="ZF_RING_2"/>
    <property type="match status" value="1"/>
</dbReference>
<dbReference type="AlphaFoldDB" id="A0A7S4IRM6"/>
<dbReference type="GO" id="GO:0016020">
    <property type="term" value="C:membrane"/>
    <property type="evidence" value="ECO:0007669"/>
    <property type="project" value="UniProtKB-SubCell"/>
</dbReference>
<keyword evidence="7 9" id="KW-0472">Membrane</keyword>
<evidence type="ECO:0000256" key="9">
    <source>
        <dbReference type="SAM" id="Phobius"/>
    </source>
</evidence>
<accession>A0A7S4IRM6</accession>
<evidence type="ECO:0000256" key="7">
    <source>
        <dbReference type="ARBA" id="ARBA00023136"/>
    </source>
</evidence>
<reference evidence="11" key="1">
    <citation type="submission" date="2021-01" db="EMBL/GenBank/DDBJ databases">
        <authorList>
            <person name="Corre E."/>
            <person name="Pelletier E."/>
            <person name="Niang G."/>
            <person name="Scheremetjew M."/>
            <person name="Finn R."/>
            <person name="Kale V."/>
            <person name="Holt S."/>
            <person name="Cochrane G."/>
            <person name="Meng A."/>
            <person name="Brown T."/>
            <person name="Cohen L."/>
        </authorList>
    </citation>
    <scope>NUCLEOTIDE SEQUENCE</scope>
    <source>
        <strain evidence="11">DIVA3 518/3/11/1/6</strain>
    </source>
</reference>
<keyword evidence="3" id="KW-0479">Metal-binding</keyword>
<organism evidence="11">
    <name type="scientific">Vannella robusta</name>
    <dbReference type="NCBI Taxonomy" id="1487602"/>
    <lineage>
        <taxon>Eukaryota</taxon>
        <taxon>Amoebozoa</taxon>
        <taxon>Discosea</taxon>
        <taxon>Flabellinia</taxon>
        <taxon>Vannellidae</taxon>
        <taxon>Vannella</taxon>
    </lineage>
</organism>
<evidence type="ECO:0000256" key="5">
    <source>
        <dbReference type="ARBA" id="ARBA00022833"/>
    </source>
</evidence>
<evidence type="ECO:0000256" key="6">
    <source>
        <dbReference type="ARBA" id="ARBA00022989"/>
    </source>
</evidence>
<evidence type="ECO:0000256" key="8">
    <source>
        <dbReference type="PROSITE-ProRule" id="PRU00175"/>
    </source>
</evidence>
<proteinExistence type="predicted"/>
<evidence type="ECO:0000256" key="4">
    <source>
        <dbReference type="ARBA" id="ARBA00022771"/>
    </source>
</evidence>
<keyword evidence="4 8" id="KW-0863">Zinc-finger</keyword>
<evidence type="ECO:0000313" key="11">
    <source>
        <dbReference type="EMBL" id="CAE2237657.1"/>
    </source>
</evidence>
<dbReference type="SMART" id="SM00744">
    <property type="entry name" value="RINGv"/>
    <property type="match status" value="1"/>
</dbReference>